<evidence type="ECO:0000313" key="2">
    <source>
        <dbReference type="Proteomes" id="UP000484381"/>
    </source>
</evidence>
<dbReference type="AlphaFoldDB" id="A0A7X1TJ08"/>
<dbReference type="EMBL" id="WHNP01000036">
    <property type="protein sequence ID" value="MPW20966.1"/>
    <property type="molecule type" value="Genomic_DNA"/>
</dbReference>
<comment type="caution">
    <text evidence="1">The sequence shown here is derived from an EMBL/GenBank/DDBJ whole genome shotgun (WGS) entry which is preliminary data.</text>
</comment>
<dbReference type="RefSeq" id="WP_152764254.1">
    <property type="nucleotide sequence ID" value="NZ_WHNP01000036.1"/>
</dbReference>
<keyword evidence="2" id="KW-1185">Reference proteome</keyword>
<organism evidence="1 2">
    <name type="scientific">Paraburkholderia franconis</name>
    <dbReference type="NCBI Taxonomy" id="2654983"/>
    <lineage>
        <taxon>Bacteria</taxon>
        <taxon>Pseudomonadati</taxon>
        <taxon>Pseudomonadota</taxon>
        <taxon>Betaproteobacteria</taxon>
        <taxon>Burkholderiales</taxon>
        <taxon>Burkholderiaceae</taxon>
        <taxon>Paraburkholderia</taxon>
    </lineage>
</organism>
<protein>
    <submittedName>
        <fullName evidence="1">Uncharacterized protein</fullName>
    </submittedName>
</protein>
<accession>A0A7X1TJ08</accession>
<reference evidence="1 2" key="1">
    <citation type="submission" date="2019-10" db="EMBL/GenBank/DDBJ databases">
        <title>Paraburkholderia sp. isolated from nodules of Mimosa pudica from Brazilian Atlantic Forest soils.</title>
        <authorList>
            <person name="Paulitsch F."/>
            <person name="Hungria M."/>
            <person name="Dall'Agnol R."/>
        </authorList>
    </citation>
    <scope>NUCLEOTIDE SEQUENCE [LARGE SCALE GENOMIC DNA]</scope>
    <source>
        <strain evidence="1 2">CNPSo 3157</strain>
    </source>
</reference>
<evidence type="ECO:0000313" key="1">
    <source>
        <dbReference type="EMBL" id="MPW20966.1"/>
    </source>
</evidence>
<dbReference type="Proteomes" id="UP000484381">
    <property type="component" value="Unassembled WGS sequence"/>
</dbReference>
<gene>
    <name evidence="1" type="ORF">GCT13_29865</name>
</gene>
<sequence length="61" mass="6917">MIFDALYAWQAVGRGQDCAARSFRFDDTPTMDDTVADDEVLPRKGRGSNIRLRQLDGRLLD</sequence>
<name>A0A7X1TJ08_9BURK</name>
<proteinExistence type="predicted"/>